<dbReference type="EMBL" id="FQZH01000004">
    <property type="protein sequence ID" value="SHJ52204.1"/>
    <property type="molecule type" value="Genomic_DNA"/>
</dbReference>
<dbReference type="STRING" id="683124.SAMN05444337_2145"/>
<reference evidence="1 2" key="1">
    <citation type="submission" date="2016-11" db="EMBL/GenBank/DDBJ databases">
        <authorList>
            <person name="Jaros S."/>
            <person name="Januszkiewicz K."/>
            <person name="Wedrychowicz H."/>
        </authorList>
    </citation>
    <scope>NUCLEOTIDE SEQUENCE [LARGE SCALE GENOMIC DNA]</scope>
    <source>
        <strain evidence="1 2">DSM 22807</strain>
    </source>
</reference>
<gene>
    <name evidence="1" type="ORF">SAMN05444337_2145</name>
</gene>
<protein>
    <submittedName>
        <fullName evidence="1">Uncharacterized protein</fullName>
    </submittedName>
</protein>
<keyword evidence="2" id="KW-1185">Reference proteome</keyword>
<proteinExistence type="predicted"/>
<name>A0A1M6JZX9_9FLAO</name>
<evidence type="ECO:0000313" key="1">
    <source>
        <dbReference type="EMBL" id="SHJ52204.1"/>
    </source>
</evidence>
<sequence>MNIKNVMTREDFMRFFRNTEKLNELTVDDRIEIFRTILVGSSDLTKDLLNEILGDYNVNNLEIIEVTNDKI</sequence>
<dbReference type="AlphaFoldDB" id="A0A1M6JZX9"/>
<dbReference type="Proteomes" id="UP000184232">
    <property type="component" value="Unassembled WGS sequence"/>
</dbReference>
<organism evidence="1 2">
    <name type="scientific">Flavobacterium haoranii</name>
    <dbReference type="NCBI Taxonomy" id="683124"/>
    <lineage>
        <taxon>Bacteria</taxon>
        <taxon>Pseudomonadati</taxon>
        <taxon>Bacteroidota</taxon>
        <taxon>Flavobacteriia</taxon>
        <taxon>Flavobacteriales</taxon>
        <taxon>Flavobacteriaceae</taxon>
        <taxon>Flavobacterium</taxon>
    </lineage>
</organism>
<accession>A0A1M6JZX9</accession>
<evidence type="ECO:0000313" key="2">
    <source>
        <dbReference type="Proteomes" id="UP000184232"/>
    </source>
</evidence>